<feature type="compositionally biased region" description="Low complexity" evidence="1">
    <location>
        <begin position="167"/>
        <end position="188"/>
    </location>
</feature>
<evidence type="ECO:0000256" key="1">
    <source>
        <dbReference type="SAM" id="MobiDB-lite"/>
    </source>
</evidence>
<dbReference type="Proteomes" id="UP000244855">
    <property type="component" value="Unassembled WGS sequence"/>
</dbReference>
<keyword evidence="2" id="KW-0472">Membrane</keyword>
<feature type="transmembrane region" description="Helical" evidence="2">
    <location>
        <begin position="218"/>
        <end position="238"/>
    </location>
</feature>
<feature type="signal peptide" evidence="3">
    <location>
        <begin position="1"/>
        <end position="22"/>
    </location>
</feature>
<dbReference type="EMBL" id="KZ805908">
    <property type="protein sequence ID" value="PVH91266.1"/>
    <property type="molecule type" value="Genomic_DNA"/>
</dbReference>
<keyword evidence="2" id="KW-1133">Transmembrane helix</keyword>
<dbReference type="STRING" id="97972.A0A2V1CZU6"/>
<keyword evidence="2" id="KW-0812">Transmembrane</keyword>
<protein>
    <recommendedName>
        <fullName evidence="6">Mid2 domain-containing protein</fullName>
    </recommendedName>
</protein>
<proteinExistence type="predicted"/>
<reference evidence="4 5" key="1">
    <citation type="journal article" date="2018" name="Sci. Rep.">
        <title>Comparative genomics provides insights into the lifestyle and reveals functional heterogeneity of dark septate endophytic fungi.</title>
        <authorList>
            <person name="Knapp D.G."/>
            <person name="Nemeth J.B."/>
            <person name="Barry K."/>
            <person name="Hainaut M."/>
            <person name="Henrissat B."/>
            <person name="Johnson J."/>
            <person name="Kuo A."/>
            <person name="Lim J.H.P."/>
            <person name="Lipzen A."/>
            <person name="Nolan M."/>
            <person name="Ohm R.A."/>
            <person name="Tamas L."/>
            <person name="Grigoriev I.V."/>
            <person name="Spatafora J.W."/>
            <person name="Nagy L.G."/>
            <person name="Kovacs G.M."/>
        </authorList>
    </citation>
    <scope>NUCLEOTIDE SEQUENCE [LARGE SCALE GENOMIC DNA]</scope>
    <source>
        <strain evidence="4 5">DSE2036</strain>
    </source>
</reference>
<evidence type="ECO:0000256" key="3">
    <source>
        <dbReference type="SAM" id="SignalP"/>
    </source>
</evidence>
<feature type="region of interest" description="Disordered" evidence="1">
    <location>
        <begin position="167"/>
        <end position="210"/>
    </location>
</feature>
<accession>A0A2V1CZU6</accession>
<evidence type="ECO:0000313" key="4">
    <source>
        <dbReference type="EMBL" id="PVH91266.1"/>
    </source>
</evidence>
<dbReference type="OrthoDB" id="5215637at2759"/>
<dbReference type="AlphaFoldDB" id="A0A2V1CZU6"/>
<feature type="chain" id="PRO_5015944143" description="Mid2 domain-containing protein" evidence="3">
    <location>
        <begin position="23"/>
        <end position="337"/>
    </location>
</feature>
<gene>
    <name evidence="4" type="ORF">DM02DRAFT_664172</name>
</gene>
<evidence type="ECO:0000313" key="5">
    <source>
        <dbReference type="Proteomes" id="UP000244855"/>
    </source>
</evidence>
<organism evidence="4 5">
    <name type="scientific">Periconia macrospinosa</name>
    <dbReference type="NCBI Taxonomy" id="97972"/>
    <lineage>
        <taxon>Eukaryota</taxon>
        <taxon>Fungi</taxon>
        <taxon>Dikarya</taxon>
        <taxon>Ascomycota</taxon>
        <taxon>Pezizomycotina</taxon>
        <taxon>Dothideomycetes</taxon>
        <taxon>Pleosporomycetidae</taxon>
        <taxon>Pleosporales</taxon>
        <taxon>Massarineae</taxon>
        <taxon>Periconiaceae</taxon>
        <taxon>Periconia</taxon>
    </lineage>
</organism>
<evidence type="ECO:0008006" key="6">
    <source>
        <dbReference type="Google" id="ProtNLM"/>
    </source>
</evidence>
<keyword evidence="3" id="KW-0732">Signal</keyword>
<evidence type="ECO:0000256" key="2">
    <source>
        <dbReference type="SAM" id="Phobius"/>
    </source>
</evidence>
<sequence>MKTTNFVPLLTYFASLYTTIHAQSCYYANGTTVERKEFIPCSNDPVRTICCALNRLNPSGSDISKGWPRDTCLDNGVCSNNQMNNGQNVTIYTAVFCTNKDITSPDCLDVCRQTRGGGGGARMTPCDGTPTSKKWCCGDSSSCCTNNIGVVELPDKFVGRAIFSSASASSSSSTPASSPSASTSPPSTLNTTGQSQPASSAPPPPPTSATGLSIGAKAGIAIGAILGVLLLLGILFFVRKALAWKNKAASAASEVEVEASGCANHDSPHYQFQQQQDAVMYRYEAARNGINELSDAKAAKVSELPEAMQMAELPSYSPLEEKKAQGCVGEGGMRGIW</sequence>
<name>A0A2V1CZU6_9PLEO</name>
<keyword evidence="5" id="KW-1185">Reference proteome</keyword>